<dbReference type="GO" id="GO:0003700">
    <property type="term" value="F:DNA-binding transcription factor activity"/>
    <property type="evidence" value="ECO:0007669"/>
    <property type="project" value="InterPro"/>
</dbReference>
<evidence type="ECO:0000259" key="4">
    <source>
        <dbReference type="PROSITE" id="PS01124"/>
    </source>
</evidence>
<gene>
    <name evidence="5" type="ORF">BHS01_08045</name>
</gene>
<reference evidence="5 6" key="1">
    <citation type="submission" date="2016-09" db="EMBL/GenBank/DDBJ databases">
        <title>Lactic acid bacteria from MAP meat Genome sequencing and assembly.</title>
        <authorList>
            <person name="Behr J."/>
            <person name="Hilgarth M."/>
            <person name="Vogel R.F."/>
        </authorList>
    </citation>
    <scope>NUCLEOTIDE SEQUENCE [LARGE SCALE GENOMIC DNA]</scope>
    <source>
        <strain evidence="5 6">TMW21615</strain>
    </source>
</reference>
<proteinExistence type="predicted"/>
<dbReference type="RefSeq" id="WP_109834138.1">
    <property type="nucleotide sequence ID" value="NZ_CP017195.1"/>
</dbReference>
<dbReference type="Gene3D" id="1.10.10.60">
    <property type="entry name" value="Homeodomain-like"/>
    <property type="match status" value="2"/>
</dbReference>
<dbReference type="PANTHER" id="PTHR43280:SF10">
    <property type="entry name" value="REGULATORY PROTEIN POCR"/>
    <property type="match status" value="1"/>
</dbReference>
<dbReference type="Proteomes" id="UP000516280">
    <property type="component" value="Chromosome"/>
</dbReference>
<dbReference type="PROSITE" id="PS01124">
    <property type="entry name" value="HTH_ARAC_FAMILY_2"/>
    <property type="match status" value="1"/>
</dbReference>
<keyword evidence="3" id="KW-0804">Transcription</keyword>
<keyword evidence="1" id="KW-0805">Transcription regulation</keyword>
<dbReference type="InterPro" id="IPR037923">
    <property type="entry name" value="HTH-like"/>
</dbReference>
<dbReference type="KEGG" id="lpaa:BHS01_08045"/>
<evidence type="ECO:0000313" key="6">
    <source>
        <dbReference type="Proteomes" id="UP000516280"/>
    </source>
</evidence>
<dbReference type="InterPro" id="IPR014710">
    <property type="entry name" value="RmlC-like_jellyroll"/>
</dbReference>
<dbReference type="InterPro" id="IPR018060">
    <property type="entry name" value="HTH_AraC"/>
</dbReference>
<dbReference type="InterPro" id="IPR009057">
    <property type="entry name" value="Homeodomain-like_sf"/>
</dbReference>
<evidence type="ECO:0000256" key="1">
    <source>
        <dbReference type="ARBA" id="ARBA00023015"/>
    </source>
</evidence>
<evidence type="ECO:0000256" key="3">
    <source>
        <dbReference type="ARBA" id="ARBA00023163"/>
    </source>
</evidence>
<dbReference type="SMART" id="SM00342">
    <property type="entry name" value="HTH_ARAC"/>
    <property type="match status" value="1"/>
</dbReference>
<organism evidence="5 6">
    <name type="scientific">Pseudolactococcus paracarnosus</name>
    <dbReference type="NCBI Taxonomy" id="2749962"/>
    <lineage>
        <taxon>Bacteria</taxon>
        <taxon>Bacillati</taxon>
        <taxon>Bacillota</taxon>
        <taxon>Bacilli</taxon>
        <taxon>Lactobacillales</taxon>
        <taxon>Streptococcaceae</taxon>
        <taxon>Pseudolactococcus</taxon>
    </lineage>
</organism>
<accession>A0A7L4WDQ0</accession>
<evidence type="ECO:0000313" key="5">
    <source>
        <dbReference type="EMBL" id="QDJ28478.1"/>
    </source>
</evidence>
<dbReference type="GO" id="GO:0043565">
    <property type="term" value="F:sequence-specific DNA binding"/>
    <property type="evidence" value="ECO:0007669"/>
    <property type="project" value="InterPro"/>
</dbReference>
<keyword evidence="2" id="KW-0238">DNA-binding</keyword>
<dbReference type="InterPro" id="IPR003313">
    <property type="entry name" value="AraC-bd"/>
</dbReference>
<dbReference type="SUPFAM" id="SSF51215">
    <property type="entry name" value="Regulatory protein AraC"/>
    <property type="match status" value="1"/>
</dbReference>
<dbReference type="EMBL" id="CP017195">
    <property type="protein sequence ID" value="QDJ28478.1"/>
    <property type="molecule type" value="Genomic_DNA"/>
</dbReference>
<dbReference type="SUPFAM" id="SSF46689">
    <property type="entry name" value="Homeodomain-like"/>
    <property type="match status" value="2"/>
</dbReference>
<protein>
    <recommendedName>
        <fullName evidence="4">HTH araC/xylS-type domain-containing protein</fullName>
    </recommendedName>
</protein>
<dbReference type="Pfam" id="PF12833">
    <property type="entry name" value="HTH_18"/>
    <property type="match status" value="1"/>
</dbReference>
<name>A0A7L4WDQ0_9LACT</name>
<feature type="domain" description="HTH araC/xylS-type" evidence="4">
    <location>
        <begin position="191"/>
        <end position="290"/>
    </location>
</feature>
<dbReference type="PANTHER" id="PTHR43280">
    <property type="entry name" value="ARAC-FAMILY TRANSCRIPTIONAL REGULATOR"/>
    <property type="match status" value="1"/>
</dbReference>
<sequence>MPELYETEEFTRDQIPIRIFNHYFEGKDIFTPAHWHQNVEFNLTTGGRIQHMVNGELLEHQPGDVVIVNSGVLHSNHWIAPTDYFEGVTVQVSKAFIDQWLSSRLSFQVPDKAYERDELIAVLLKFGQLKSQLCDVDTSYGEAEKNEAMTQLIQLKLMATLFQLLSVLKAYCLVEKKLDHQRDIRSSETLKEIVNYIDAHYQETVSLASVAAAFHYTPAYLSRIFKSRMGMKFHDYLQYKRLHSCISVMRNHPDRQLAALALDNGFPNVKSFIETFKKHFDCTPSEWLKKE</sequence>
<dbReference type="Gene3D" id="2.60.120.10">
    <property type="entry name" value="Jelly Rolls"/>
    <property type="match status" value="1"/>
</dbReference>
<dbReference type="AlphaFoldDB" id="A0A7L4WDQ0"/>
<dbReference type="Pfam" id="PF02311">
    <property type="entry name" value="AraC_binding"/>
    <property type="match status" value="1"/>
</dbReference>
<evidence type="ECO:0000256" key="2">
    <source>
        <dbReference type="ARBA" id="ARBA00023125"/>
    </source>
</evidence>